<dbReference type="Proteomes" id="UP001295684">
    <property type="component" value="Unassembled WGS sequence"/>
</dbReference>
<evidence type="ECO:0000313" key="1">
    <source>
        <dbReference type="EMBL" id="CAI2386052.1"/>
    </source>
</evidence>
<proteinExistence type="predicted"/>
<keyword evidence="2" id="KW-1185">Reference proteome</keyword>
<comment type="caution">
    <text evidence="1">The sequence shown here is derived from an EMBL/GenBank/DDBJ whole genome shotgun (WGS) entry which is preliminary data.</text>
</comment>
<organism evidence="1 2">
    <name type="scientific">Euplotes crassus</name>
    <dbReference type="NCBI Taxonomy" id="5936"/>
    <lineage>
        <taxon>Eukaryota</taxon>
        <taxon>Sar</taxon>
        <taxon>Alveolata</taxon>
        <taxon>Ciliophora</taxon>
        <taxon>Intramacronucleata</taxon>
        <taxon>Spirotrichea</taxon>
        <taxon>Hypotrichia</taxon>
        <taxon>Euplotida</taxon>
        <taxon>Euplotidae</taxon>
        <taxon>Moneuplotes</taxon>
    </lineage>
</organism>
<gene>
    <name evidence="1" type="ORF">ECRASSUSDP1_LOCUS27653</name>
</gene>
<accession>A0AAD1Y7J3</accession>
<reference evidence="1" key="1">
    <citation type="submission" date="2023-07" db="EMBL/GenBank/DDBJ databases">
        <authorList>
            <consortium name="AG Swart"/>
            <person name="Singh M."/>
            <person name="Singh A."/>
            <person name="Seah K."/>
            <person name="Emmerich C."/>
        </authorList>
    </citation>
    <scope>NUCLEOTIDE SEQUENCE</scope>
    <source>
        <strain evidence="1">DP1</strain>
    </source>
</reference>
<dbReference type="EMBL" id="CAMPGE010028532">
    <property type="protein sequence ID" value="CAI2386052.1"/>
    <property type="molecule type" value="Genomic_DNA"/>
</dbReference>
<dbReference type="AlphaFoldDB" id="A0AAD1Y7J3"/>
<name>A0AAD1Y7J3_EUPCR</name>
<sequence>MSHKVRTTRVHVMYKVTFNIITLFSLLSYSSNRLSSVSLCSCFHNYSSLFSPGSSCRGTSLLGEGLTSDASRQIASALQETLAILKCMASWRFLFYSSILIENFVSSSDDII</sequence>
<protein>
    <submittedName>
        <fullName evidence="1">Uncharacterized protein</fullName>
    </submittedName>
</protein>
<evidence type="ECO:0000313" key="2">
    <source>
        <dbReference type="Proteomes" id="UP001295684"/>
    </source>
</evidence>